<reference evidence="3 5" key="1">
    <citation type="journal article" date="2012" name="Nat. Biotechnol.">
        <title>Reference genome sequence of the model plant Setaria.</title>
        <authorList>
            <person name="Bennetzen J.L."/>
            <person name="Schmutz J."/>
            <person name="Wang H."/>
            <person name="Percifield R."/>
            <person name="Hawkins J."/>
            <person name="Pontaroli A.C."/>
            <person name="Estep M."/>
            <person name="Feng L."/>
            <person name="Vaughn J.N."/>
            <person name="Grimwood J."/>
            <person name="Jenkins J."/>
            <person name="Barry K."/>
            <person name="Lindquist E."/>
            <person name="Hellsten U."/>
            <person name="Deshpande S."/>
            <person name="Wang X."/>
            <person name="Wu X."/>
            <person name="Mitros T."/>
            <person name="Triplett J."/>
            <person name="Yang X."/>
            <person name="Ye C.Y."/>
            <person name="Mauro-Herrera M."/>
            <person name="Wang L."/>
            <person name="Li P."/>
            <person name="Sharma M."/>
            <person name="Sharma R."/>
            <person name="Ronald P.C."/>
            <person name="Panaud O."/>
            <person name="Kellogg E.A."/>
            <person name="Brutnell T.P."/>
            <person name="Doust A.N."/>
            <person name="Tuskan G.A."/>
            <person name="Rokhsar D."/>
            <person name="Devos K.M."/>
        </authorList>
    </citation>
    <scope>NUCLEOTIDE SEQUENCE [LARGE SCALE GENOMIC DNA]</scope>
    <source>
        <strain evidence="5">cv. Yugu1</strain>
        <strain evidence="3">Yugu1</strain>
    </source>
</reference>
<dbReference type="EnsemblPlants" id="KQK94576">
    <property type="protein sequence ID" value="KQK94576"/>
    <property type="gene ID" value="SETIT_027611mg"/>
</dbReference>
<organism evidence="3">
    <name type="scientific">Setaria italica</name>
    <name type="common">Foxtail millet</name>
    <name type="synonym">Panicum italicum</name>
    <dbReference type="NCBI Taxonomy" id="4555"/>
    <lineage>
        <taxon>Eukaryota</taxon>
        <taxon>Viridiplantae</taxon>
        <taxon>Streptophyta</taxon>
        <taxon>Embryophyta</taxon>
        <taxon>Tracheophyta</taxon>
        <taxon>Spermatophyta</taxon>
        <taxon>Magnoliopsida</taxon>
        <taxon>Liliopsida</taxon>
        <taxon>Poales</taxon>
        <taxon>Poaceae</taxon>
        <taxon>PACMAD clade</taxon>
        <taxon>Panicoideae</taxon>
        <taxon>Panicodae</taxon>
        <taxon>Paniceae</taxon>
        <taxon>Cenchrinae</taxon>
        <taxon>Setaria</taxon>
    </lineage>
</organism>
<reference evidence="3" key="2">
    <citation type="submission" date="2015-07" db="EMBL/GenBank/DDBJ databases">
        <authorList>
            <person name="Noorani M."/>
        </authorList>
    </citation>
    <scope>NUCLEOTIDE SEQUENCE</scope>
    <source>
        <strain evidence="3">Yugu1</strain>
    </source>
</reference>
<dbReference type="OrthoDB" id="665764at2759"/>
<dbReference type="Gramene" id="KQK94576">
    <property type="protein sequence ID" value="KQK94576"/>
    <property type="gene ID" value="SETIT_027611mg"/>
</dbReference>
<reference evidence="4" key="3">
    <citation type="submission" date="2018-08" db="UniProtKB">
        <authorList>
            <consortium name="EnsemblPlants"/>
        </authorList>
    </citation>
    <scope>IDENTIFICATION</scope>
    <source>
        <strain evidence="4">Yugu1</strain>
    </source>
</reference>
<dbReference type="EMBL" id="CM003535">
    <property type="protein sequence ID" value="RCV38153.1"/>
    <property type="molecule type" value="Genomic_DNA"/>
</dbReference>
<gene>
    <name evidence="3" type="ORF">SETIT_8G119500v2</name>
</gene>
<evidence type="ECO:0000313" key="3">
    <source>
        <dbReference type="EMBL" id="RCV38153.1"/>
    </source>
</evidence>
<dbReference type="GO" id="GO:0008234">
    <property type="term" value="F:cysteine-type peptidase activity"/>
    <property type="evidence" value="ECO:0007669"/>
    <property type="project" value="InterPro"/>
</dbReference>
<dbReference type="EMBL" id="AGNK02004925">
    <property type="status" value="NOT_ANNOTATED_CDS"/>
    <property type="molecule type" value="Genomic_DNA"/>
</dbReference>
<proteinExistence type="predicted"/>
<evidence type="ECO:0000313" key="5">
    <source>
        <dbReference type="Proteomes" id="UP000004995"/>
    </source>
</evidence>
<evidence type="ECO:0000259" key="2">
    <source>
        <dbReference type="Pfam" id="PF00112"/>
    </source>
</evidence>
<feature type="domain" description="Peptidase C1A papain C-terminal" evidence="2">
    <location>
        <begin position="88"/>
        <end position="109"/>
    </location>
</feature>
<dbReference type="GO" id="GO:0006508">
    <property type="term" value="P:proteolysis"/>
    <property type="evidence" value="ECO:0007669"/>
    <property type="project" value="InterPro"/>
</dbReference>
<dbReference type="Proteomes" id="UP000004995">
    <property type="component" value="Unassembled WGS sequence"/>
</dbReference>
<feature type="signal peptide" evidence="1">
    <location>
        <begin position="1"/>
        <end position="25"/>
    </location>
</feature>
<dbReference type="AlphaFoldDB" id="K3ZLZ9"/>
<dbReference type="InterPro" id="IPR000668">
    <property type="entry name" value="Peptidase_C1A_C"/>
</dbReference>
<keyword evidence="1" id="KW-0732">Signal</keyword>
<dbReference type="InterPro" id="IPR038765">
    <property type="entry name" value="Papain-like_cys_pep_sf"/>
</dbReference>
<dbReference type="Pfam" id="PF00112">
    <property type="entry name" value="Peptidase_C1"/>
    <property type="match status" value="1"/>
</dbReference>
<name>K3ZLZ9_SETIT</name>
<evidence type="ECO:0000256" key="1">
    <source>
        <dbReference type="SAM" id="SignalP"/>
    </source>
</evidence>
<dbReference type="Gene3D" id="3.90.70.10">
    <property type="entry name" value="Cysteine proteinases"/>
    <property type="match status" value="1"/>
</dbReference>
<accession>K3ZLZ9</accession>
<sequence length="109" mass="12236">MVSYIANKPQIRVALIILLAFITMADHTSYSVPHPGRWNKHHLAINKFADMTHNDFMAMYTGSSLRLRGPTALPGFKYENFTLLDALQEVDWRKKGAVTGIKDQGQCGS</sequence>
<dbReference type="eggNOG" id="KOG1543">
    <property type="taxonomic scope" value="Eukaryota"/>
</dbReference>
<keyword evidence="5" id="KW-1185">Reference proteome</keyword>
<dbReference type="HOGENOM" id="CLU_2188545_0_0_1"/>
<feature type="chain" id="PRO_5009998008" description="Peptidase C1A papain C-terminal domain-containing protein" evidence="1">
    <location>
        <begin position="26"/>
        <end position="109"/>
    </location>
</feature>
<evidence type="ECO:0000313" key="4">
    <source>
        <dbReference type="EnsemblPlants" id="KQK94576"/>
    </source>
</evidence>
<dbReference type="SUPFAM" id="SSF54001">
    <property type="entry name" value="Cysteine proteinases"/>
    <property type="match status" value="1"/>
</dbReference>
<protein>
    <recommendedName>
        <fullName evidence="2">Peptidase C1A papain C-terminal domain-containing protein</fullName>
    </recommendedName>
</protein>